<dbReference type="EMBL" id="GEZM01078148">
    <property type="protein sequence ID" value="JAV62957.1"/>
    <property type="molecule type" value="Transcribed_RNA"/>
</dbReference>
<dbReference type="Pfam" id="PF13359">
    <property type="entry name" value="DDE_Tnp_4"/>
    <property type="match status" value="1"/>
</dbReference>
<comment type="similarity">
    <text evidence="3">Belongs to the HARBI1 family.</text>
</comment>
<evidence type="ECO:0000256" key="6">
    <source>
        <dbReference type="ARBA" id="ARBA00022801"/>
    </source>
</evidence>
<dbReference type="PANTHER" id="PTHR22930:SF289">
    <property type="entry name" value="DDE TNP4 DOMAIN-CONTAINING PROTEIN-RELATED"/>
    <property type="match status" value="1"/>
</dbReference>
<comment type="cofactor">
    <cofactor evidence="1">
        <name>a divalent metal cation</name>
        <dbReference type="ChEBI" id="CHEBI:60240"/>
    </cofactor>
</comment>
<dbReference type="EMBL" id="GEZM01078159">
    <property type="protein sequence ID" value="JAV62927.1"/>
    <property type="molecule type" value="Transcribed_RNA"/>
</dbReference>
<dbReference type="EMBL" id="GEZM01078156">
    <property type="protein sequence ID" value="JAV62936.1"/>
    <property type="molecule type" value="Transcribed_RNA"/>
</dbReference>
<dbReference type="GO" id="GO:0016787">
    <property type="term" value="F:hydrolase activity"/>
    <property type="evidence" value="ECO:0007669"/>
    <property type="project" value="UniProtKB-KW"/>
</dbReference>
<evidence type="ECO:0000256" key="1">
    <source>
        <dbReference type="ARBA" id="ARBA00001968"/>
    </source>
</evidence>
<dbReference type="InterPro" id="IPR027806">
    <property type="entry name" value="HARBI1_dom"/>
</dbReference>
<dbReference type="GO" id="GO:0004518">
    <property type="term" value="F:nuclease activity"/>
    <property type="evidence" value="ECO:0007669"/>
    <property type="project" value="UniProtKB-KW"/>
</dbReference>
<keyword evidence="7" id="KW-0539">Nucleus</keyword>
<dbReference type="GO" id="GO:0046872">
    <property type="term" value="F:metal ion binding"/>
    <property type="evidence" value="ECO:0007669"/>
    <property type="project" value="UniProtKB-KW"/>
</dbReference>
<dbReference type="EMBL" id="GEZM01078146">
    <property type="protein sequence ID" value="JAV62962.1"/>
    <property type="molecule type" value="Transcribed_RNA"/>
</dbReference>
<dbReference type="EMBL" id="GEZM01078133">
    <property type="protein sequence ID" value="JAV62996.1"/>
    <property type="molecule type" value="Transcribed_RNA"/>
</dbReference>
<dbReference type="EMBL" id="GEZM01078164">
    <property type="protein sequence ID" value="JAV62915.1"/>
    <property type="molecule type" value="Transcribed_RNA"/>
</dbReference>
<dbReference type="GO" id="GO:0005634">
    <property type="term" value="C:nucleus"/>
    <property type="evidence" value="ECO:0007669"/>
    <property type="project" value="UniProtKB-SubCell"/>
</dbReference>
<dbReference type="EMBL" id="GEZM01078143">
    <property type="protein sequence ID" value="JAV62970.1"/>
    <property type="molecule type" value="Transcribed_RNA"/>
</dbReference>
<dbReference type="AlphaFoldDB" id="A0A1Y1KVM8"/>
<feature type="chain" id="PRO_5011907329" description="DDE Tnp4 domain-containing protein" evidence="8">
    <location>
        <begin position="20"/>
        <end position="282"/>
    </location>
</feature>
<name>A0A1Y1KVM8_PHOPY</name>
<dbReference type="EMBL" id="GEZM01078151">
    <property type="protein sequence ID" value="JAV62950.1"/>
    <property type="molecule type" value="Transcribed_RNA"/>
</dbReference>
<reference evidence="10" key="1">
    <citation type="journal article" date="2016" name="Sci. Rep.">
        <title>Molecular characterization of firefly nuptial gifts: a multi-omics approach sheds light on postcopulatory sexual selection.</title>
        <authorList>
            <person name="Al-Wathiqui N."/>
            <person name="Fallon T.R."/>
            <person name="South A."/>
            <person name="Weng J.K."/>
            <person name="Lewis S.M."/>
        </authorList>
    </citation>
    <scope>NUCLEOTIDE SEQUENCE</scope>
</reference>
<feature type="signal peptide" evidence="8">
    <location>
        <begin position="1"/>
        <end position="19"/>
    </location>
</feature>
<keyword evidence="5" id="KW-0479">Metal-binding</keyword>
<organism evidence="10">
    <name type="scientific">Photinus pyralis</name>
    <name type="common">Common eastern firefly</name>
    <name type="synonym">Lampyris pyralis</name>
    <dbReference type="NCBI Taxonomy" id="7054"/>
    <lineage>
        <taxon>Eukaryota</taxon>
        <taxon>Metazoa</taxon>
        <taxon>Ecdysozoa</taxon>
        <taxon>Arthropoda</taxon>
        <taxon>Hexapoda</taxon>
        <taxon>Insecta</taxon>
        <taxon>Pterygota</taxon>
        <taxon>Neoptera</taxon>
        <taxon>Endopterygota</taxon>
        <taxon>Coleoptera</taxon>
        <taxon>Polyphaga</taxon>
        <taxon>Elateriformia</taxon>
        <taxon>Elateroidea</taxon>
        <taxon>Lampyridae</taxon>
        <taxon>Lampyrinae</taxon>
        <taxon>Photinus</taxon>
    </lineage>
</organism>
<protein>
    <recommendedName>
        <fullName evidence="9">DDE Tnp4 domain-containing protein</fullName>
    </recommendedName>
</protein>
<dbReference type="PANTHER" id="PTHR22930">
    <property type="match status" value="1"/>
</dbReference>
<dbReference type="InterPro" id="IPR045249">
    <property type="entry name" value="HARBI1-like"/>
</dbReference>
<dbReference type="EMBL" id="GEZM01078165">
    <property type="protein sequence ID" value="JAV62912.1"/>
    <property type="molecule type" value="Transcribed_RNA"/>
</dbReference>
<accession>A0A1Y1KVM8</accession>
<evidence type="ECO:0000256" key="3">
    <source>
        <dbReference type="ARBA" id="ARBA00006958"/>
    </source>
</evidence>
<keyword evidence="6" id="KW-0378">Hydrolase</keyword>
<dbReference type="EMBL" id="GEZM01078142">
    <property type="protein sequence ID" value="JAV62972.1"/>
    <property type="molecule type" value="Transcribed_RNA"/>
</dbReference>
<evidence type="ECO:0000259" key="9">
    <source>
        <dbReference type="Pfam" id="PF13359"/>
    </source>
</evidence>
<feature type="domain" description="DDE Tnp4" evidence="9">
    <location>
        <begin position="77"/>
        <end position="226"/>
    </location>
</feature>
<keyword evidence="4" id="KW-0540">Nuclease</keyword>
<evidence type="ECO:0000256" key="7">
    <source>
        <dbReference type="ARBA" id="ARBA00023242"/>
    </source>
</evidence>
<comment type="subcellular location">
    <subcellularLocation>
        <location evidence="2">Nucleus</location>
    </subcellularLocation>
</comment>
<dbReference type="EMBL" id="GEZM01078141">
    <property type="protein sequence ID" value="JAV62976.1"/>
    <property type="molecule type" value="Transcribed_RNA"/>
</dbReference>
<dbReference type="EMBL" id="GEZM01078154">
    <property type="protein sequence ID" value="JAV62940.1"/>
    <property type="molecule type" value="Transcribed_RNA"/>
</dbReference>
<evidence type="ECO:0000256" key="4">
    <source>
        <dbReference type="ARBA" id="ARBA00022722"/>
    </source>
</evidence>
<evidence type="ECO:0000256" key="8">
    <source>
        <dbReference type="SAM" id="SignalP"/>
    </source>
</evidence>
<evidence type="ECO:0000313" key="10">
    <source>
        <dbReference type="EMBL" id="JAV62927.1"/>
    </source>
</evidence>
<evidence type="ECO:0000256" key="5">
    <source>
        <dbReference type="ARBA" id="ARBA00022723"/>
    </source>
</evidence>
<keyword evidence="8" id="KW-0732">Signal</keyword>
<sequence>MVLLALRYLATGCFLSVAGDFIGIDKSTASRLTTKVCRAIASQHRIFIKMPTTEEEMRERSRGFYMISRFPKCIGAIDCTHVKIISPGNNAEIFRNRKNFFSYNVQAVCDASLRIQNIVCRWPGSSHDSTIFLHSQIRNQFENGDFRGYLLVGDAGYAIKPYLITPLRNPITRTENLFNESQIRTRNPIERCFGVMKRRFPILSFGIRQRAEKVEAIVIATAVLHNIARNFNDALPDINEEEQEAIAAAEINFEVENVPYYNNGLNNAVRHHLIHEYFNRLA</sequence>
<dbReference type="EMBL" id="GEZM01078163">
    <property type="protein sequence ID" value="JAV62918.1"/>
    <property type="molecule type" value="Transcribed_RNA"/>
</dbReference>
<proteinExistence type="inferred from homology"/>
<evidence type="ECO:0000256" key="2">
    <source>
        <dbReference type="ARBA" id="ARBA00004123"/>
    </source>
</evidence>